<gene>
    <name evidence="4" type="ORF">Tci_012343</name>
</gene>
<dbReference type="AlphaFoldDB" id="A0A6L2JWY8"/>
<evidence type="ECO:0000313" key="4">
    <source>
        <dbReference type="EMBL" id="GEU40365.1"/>
    </source>
</evidence>
<dbReference type="EMBL" id="BKCJ010001293">
    <property type="protein sequence ID" value="GEU40365.1"/>
    <property type="molecule type" value="Genomic_DNA"/>
</dbReference>
<dbReference type="GO" id="GO:0008270">
    <property type="term" value="F:zinc ion binding"/>
    <property type="evidence" value="ECO:0007669"/>
    <property type="project" value="UniProtKB-KW"/>
</dbReference>
<comment type="caution">
    <text evidence="4">The sequence shown here is derived from an EMBL/GenBank/DDBJ whole genome shotgun (WGS) entry which is preliminary data.</text>
</comment>
<dbReference type="InterPro" id="IPR001878">
    <property type="entry name" value="Znf_CCHC"/>
</dbReference>
<organism evidence="4">
    <name type="scientific">Tanacetum cinerariifolium</name>
    <name type="common">Dalmatian daisy</name>
    <name type="synonym">Chrysanthemum cinerariifolium</name>
    <dbReference type="NCBI Taxonomy" id="118510"/>
    <lineage>
        <taxon>Eukaryota</taxon>
        <taxon>Viridiplantae</taxon>
        <taxon>Streptophyta</taxon>
        <taxon>Embryophyta</taxon>
        <taxon>Tracheophyta</taxon>
        <taxon>Spermatophyta</taxon>
        <taxon>Magnoliopsida</taxon>
        <taxon>eudicotyledons</taxon>
        <taxon>Gunneridae</taxon>
        <taxon>Pentapetalae</taxon>
        <taxon>asterids</taxon>
        <taxon>campanulids</taxon>
        <taxon>Asterales</taxon>
        <taxon>Asteraceae</taxon>
        <taxon>Asteroideae</taxon>
        <taxon>Anthemideae</taxon>
        <taxon>Anthemidinae</taxon>
        <taxon>Tanacetum</taxon>
    </lineage>
</organism>
<keyword evidence="1" id="KW-0862">Zinc</keyword>
<dbReference type="GO" id="GO:0003676">
    <property type="term" value="F:nucleic acid binding"/>
    <property type="evidence" value="ECO:0007669"/>
    <property type="project" value="InterPro"/>
</dbReference>
<feature type="region of interest" description="Disordered" evidence="2">
    <location>
        <begin position="450"/>
        <end position="474"/>
    </location>
</feature>
<evidence type="ECO:0000256" key="1">
    <source>
        <dbReference type="PROSITE-ProRule" id="PRU00047"/>
    </source>
</evidence>
<reference evidence="4" key="1">
    <citation type="journal article" date="2019" name="Sci. Rep.">
        <title>Draft genome of Tanacetum cinerariifolium, the natural source of mosquito coil.</title>
        <authorList>
            <person name="Yamashiro T."/>
            <person name="Shiraishi A."/>
            <person name="Satake H."/>
            <person name="Nakayama K."/>
        </authorList>
    </citation>
    <scope>NUCLEOTIDE SEQUENCE</scope>
</reference>
<sequence>MIGELTSSEVKIGDSVRKTEGWTSLVRPLLVGCTMSLVASVLRSTTGEEEVVGIVGPGYAVPLLVIIPFRSSFELVIVLPRRVPEPKDEAAEEYGVDEPELGKPKLDKLVPGKLEVGFDLAEKITAALWLVPHAAALMVSRCLKVKSLYKVENISRETFWPSAQKYCLNYLGDDQTRRWHDVSRNEEKDTNEGHRRNYGLVESYHSLVQIRRSGTGRSPGPLAAISKLFKRVGSERDRLRITRDRQLKLFNQTSFTVTLQKKLLELMLLKRSKKNTKYVSAANEELTAAKHKLMLLVVSATKLPILNPNEFDLWKMRIEQYFLMTNSLKIYESEVKHSSSLGTDSQNLAFVSSTPADSTNDPVSTAVHVSAVGTKFPQLDNEDLKQIDADDIKEMDLKWQMAMLTMRARKFLQKTGRNLGVNGPTSMGFDMANVECYNCHRKGHFARECRSPKDSRRTAVAEPQRRNVPVETSTSNELVSQCDVPYLVPNLPTLVALDRTWTNMASKTMLTQRK</sequence>
<dbReference type="PROSITE" id="PS50158">
    <property type="entry name" value="ZF_CCHC"/>
    <property type="match status" value="1"/>
</dbReference>
<accession>A0A6L2JWY8</accession>
<evidence type="ECO:0000256" key="2">
    <source>
        <dbReference type="SAM" id="MobiDB-lite"/>
    </source>
</evidence>
<dbReference type="SUPFAM" id="SSF57756">
    <property type="entry name" value="Retrovirus zinc finger-like domains"/>
    <property type="match status" value="1"/>
</dbReference>
<proteinExistence type="predicted"/>
<dbReference type="SMART" id="SM00343">
    <property type="entry name" value="ZnF_C2HC"/>
    <property type="match status" value="1"/>
</dbReference>
<feature type="compositionally biased region" description="Basic and acidic residues" evidence="2">
    <location>
        <begin position="450"/>
        <end position="465"/>
    </location>
</feature>
<evidence type="ECO:0000259" key="3">
    <source>
        <dbReference type="PROSITE" id="PS50158"/>
    </source>
</evidence>
<name>A0A6L2JWY8_TANCI</name>
<dbReference type="InterPro" id="IPR036875">
    <property type="entry name" value="Znf_CCHC_sf"/>
</dbReference>
<dbReference type="Gene3D" id="4.10.60.10">
    <property type="entry name" value="Zinc finger, CCHC-type"/>
    <property type="match status" value="1"/>
</dbReference>
<feature type="domain" description="CCHC-type" evidence="3">
    <location>
        <begin position="436"/>
        <end position="451"/>
    </location>
</feature>
<protein>
    <recommendedName>
        <fullName evidence="3">CCHC-type domain-containing protein</fullName>
    </recommendedName>
</protein>
<dbReference type="Pfam" id="PF00098">
    <property type="entry name" value="zf-CCHC"/>
    <property type="match status" value="1"/>
</dbReference>
<keyword evidence="1" id="KW-0863">Zinc-finger</keyword>
<keyword evidence="1" id="KW-0479">Metal-binding</keyword>